<protein>
    <submittedName>
        <fullName evidence="6">Succinate-semialdehyde dehydrogenase [NADP+]</fullName>
        <ecNumber evidence="6">1.2.1.16</ecNumber>
    </submittedName>
</protein>
<dbReference type="FunFam" id="3.40.605.10:FF:000007">
    <property type="entry name" value="NAD/NADP-dependent betaine aldehyde dehydrogenase"/>
    <property type="match status" value="1"/>
</dbReference>
<organism evidence="6 7">
    <name type="scientific">Bordetella bronchiseptica 253</name>
    <dbReference type="NCBI Taxonomy" id="568707"/>
    <lineage>
        <taxon>Bacteria</taxon>
        <taxon>Pseudomonadati</taxon>
        <taxon>Pseudomonadota</taxon>
        <taxon>Betaproteobacteria</taxon>
        <taxon>Burkholderiales</taxon>
        <taxon>Alcaligenaceae</taxon>
        <taxon>Bordetella</taxon>
    </lineage>
</organism>
<dbReference type="PROSITE" id="PS00070">
    <property type="entry name" value="ALDEHYDE_DEHYDR_CYS"/>
    <property type="match status" value="1"/>
</dbReference>
<dbReference type="Proteomes" id="UP000007564">
    <property type="component" value="Chromosome"/>
</dbReference>
<dbReference type="EC" id="1.2.1.16" evidence="6"/>
<reference evidence="6 7" key="1">
    <citation type="journal article" date="2012" name="BMC Genomics">
        <title>Comparative genomics of the classical Bordetella subspecies: the evolution and exchange of virulence-associated diversity amongst closely related pathogens.</title>
        <authorList>
            <person name="Park J."/>
            <person name="Zhang Y."/>
            <person name="Buboltz A.M."/>
            <person name="Zhang X."/>
            <person name="Schuster S.C."/>
            <person name="Ahuja U."/>
            <person name="Liu M."/>
            <person name="Miller J.F."/>
            <person name="Sebaihia M."/>
            <person name="Bentley S.D."/>
            <person name="Parkhill J."/>
            <person name="Harvill E.T."/>
        </authorList>
    </citation>
    <scope>NUCLEOTIDE SEQUENCE [LARGE SCALE GENOMIC DNA]</scope>
    <source>
        <strain evidence="6 7">253</strain>
    </source>
</reference>
<evidence type="ECO:0000259" key="5">
    <source>
        <dbReference type="Pfam" id="PF00171"/>
    </source>
</evidence>
<dbReference type="CDD" id="cd07097">
    <property type="entry name" value="ALDH_KGSADH-YcbD"/>
    <property type="match status" value="1"/>
</dbReference>
<keyword evidence="2 4" id="KW-0560">Oxidoreductase</keyword>
<dbReference type="InterPro" id="IPR029510">
    <property type="entry name" value="Ald_DH_CS_GLU"/>
</dbReference>
<name>A0A0C6P3L4_BORBO</name>
<dbReference type="SUPFAM" id="SSF53720">
    <property type="entry name" value="ALDH-like"/>
    <property type="match status" value="1"/>
</dbReference>
<comment type="similarity">
    <text evidence="1 4">Belongs to the aldehyde dehydrogenase family.</text>
</comment>
<dbReference type="OrthoDB" id="6187633at2"/>
<dbReference type="GO" id="GO:0009013">
    <property type="term" value="F:succinate-semialdehyde dehydrogenase [NAD(P)+] activity"/>
    <property type="evidence" value="ECO:0007669"/>
    <property type="project" value="UniProtKB-EC"/>
</dbReference>
<dbReference type="PROSITE" id="PS00687">
    <property type="entry name" value="ALDEHYDE_DEHYDR_GLU"/>
    <property type="match status" value="1"/>
</dbReference>
<dbReference type="InterPro" id="IPR016163">
    <property type="entry name" value="Ald_DH_C"/>
</dbReference>
<dbReference type="PANTHER" id="PTHR11699">
    <property type="entry name" value="ALDEHYDE DEHYDROGENASE-RELATED"/>
    <property type="match status" value="1"/>
</dbReference>
<dbReference type="InterPro" id="IPR016161">
    <property type="entry name" value="Ald_DH/histidinol_DH"/>
</dbReference>
<evidence type="ECO:0000313" key="7">
    <source>
        <dbReference type="Proteomes" id="UP000007564"/>
    </source>
</evidence>
<dbReference type="Gene3D" id="3.40.605.10">
    <property type="entry name" value="Aldehyde Dehydrogenase, Chain A, domain 1"/>
    <property type="match status" value="1"/>
</dbReference>
<dbReference type="Gene3D" id="3.40.309.10">
    <property type="entry name" value="Aldehyde Dehydrogenase, Chain A, domain 2"/>
    <property type="match status" value="1"/>
</dbReference>
<dbReference type="InterPro" id="IPR016162">
    <property type="entry name" value="Ald_DH_N"/>
</dbReference>
<dbReference type="AlphaFoldDB" id="A0A0C6P3L4"/>
<feature type="active site" evidence="3">
    <location>
        <position position="247"/>
    </location>
</feature>
<gene>
    <name evidence="6" type="primary">gabD</name>
    <name evidence="6" type="ORF">BN112_0935</name>
</gene>
<feature type="domain" description="Aldehyde dehydrogenase" evidence="5">
    <location>
        <begin position="18"/>
        <end position="472"/>
    </location>
</feature>
<dbReference type="KEGG" id="bbh:BN112_0935"/>
<accession>A0A0C6P3L4</accession>
<dbReference type="InterPro" id="IPR016160">
    <property type="entry name" value="Ald_DH_CS_CYS"/>
</dbReference>
<proteinExistence type="inferred from homology"/>
<evidence type="ECO:0000256" key="1">
    <source>
        <dbReference type="ARBA" id="ARBA00009986"/>
    </source>
</evidence>
<evidence type="ECO:0000256" key="2">
    <source>
        <dbReference type="ARBA" id="ARBA00023002"/>
    </source>
</evidence>
<dbReference type="EMBL" id="HE965806">
    <property type="protein sequence ID" value="CCJ52853.1"/>
    <property type="molecule type" value="Genomic_DNA"/>
</dbReference>
<evidence type="ECO:0000256" key="3">
    <source>
        <dbReference type="PROSITE-ProRule" id="PRU10007"/>
    </source>
</evidence>
<evidence type="ECO:0000256" key="4">
    <source>
        <dbReference type="RuleBase" id="RU003345"/>
    </source>
</evidence>
<dbReference type="HOGENOM" id="CLU_005391_1_0_4"/>
<evidence type="ECO:0000313" key="6">
    <source>
        <dbReference type="EMBL" id="CCJ52853.1"/>
    </source>
</evidence>
<dbReference type="InterPro" id="IPR015590">
    <property type="entry name" value="Aldehyde_DH_dom"/>
</dbReference>
<dbReference type="RefSeq" id="WP_015063904.1">
    <property type="nucleotide sequence ID" value="NC_019382.1"/>
</dbReference>
<dbReference type="Pfam" id="PF00171">
    <property type="entry name" value="Aldedh"/>
    <property type="match status" value="1"/>
</dbReference>
<sequence>MRTITSLIDGQWAGGAGDSENINPSDLSAPVCLVAQASAQQAAQAVEAARRAQPGWAATGLAARAQILKDIGRGIVANSQQLAHTLASEQGKTLPEARGEVQRAADIFDYYAGEVFRLGGEMFPSIRAGVEVEISREPLGVVALITPWNFPIAIPAWKTAPALACGNAVVLKPSEFTPATAVMLAEIIRAAGVPDGVFNLVLGTGADVGQVLTGHPAVAGVSFTGSSATGRKIAASAVAGHKKLQMEMGGKNPLVVLDDADLEIALACALDGAFHATGQRCTASSRLIVTPGIHDRFVQELAQRVMALNVGHALDERSQIGPVSNGAQFDKDLSYIALARDEAQRVVGGAALQRAQRGYYLQPCLALDVSLDARIAREEVFGPLACVLRAQDYDHALAIANDTEYGLSAGICTQSLKHATHFRRHVQSGLAMVNMPTSGVDFHVPFGGRGASSYGSSEQGHYAREFFTSLKTSYIRP</sequence>